<feature type="region of interest" description="Disordered" evidence="1">
    <location>
        <begin position="129"/>
        <end position="185"/>
    </location>
</feature>
<feature type="compositionally biased region" description="Polar residues" evidence="1">
    <location>
        <begin position="16"/>
        <end position="25"/>
    </location>
</feature>
<dbReference type="EMBL" id="CAWYQH010000096">
    <property type="protein sequence ID" value="CAK8683119.1"/>
    <property type="molecule type" value="Genomic_DNA"/>
</dbReference>
<dbReference type="PANTHER" id="PTHR37456:SF6">
    <property type="entry name" value="COLLAGEN ALPHA-1(XXIII) CHAIN-LIKE ISOFORM X2"/>
    <property type="match status" value="1"/>
</dbReference>
<dbReference type="Pfam" id="PF01391">
    <property type="entry name" value="Collagen"/>
    <property type="match status" value="4"/>
</dbReference>
<keyword evidence="2" id="KW-0472">Membrane</keyword>
<evidence type="ECO:0000256" key="1">
    <source>
        <dbReference type="SAM" id="MobiDB-lite"/>
    </source>
</evidence>
<feature type="transmembrane region" description="Helical" evidence="2">
    <location>
        <begin position="38"/>
        <end position="62"/>
    </location>
</feature>
<keyword evidence="2" id="KW-1133">Transmembrane helix</keyword>
<evidence type="ECO:0000313" key="3">
    <source>
        <dbReference type="EMBL" id="CAK8683119.1"/>
    </source>
</evidence>
<sequence>MAFKSATQDNAKQHTARNGLSKQDTVTQAAGNPNAISVYSALLTSVITFVCFASLMVTVIFANRILEIEEKGQILAEECTTSRSEALNRNLHFEKLILEVKGLKRRLDNIENGLPQAQLSEFYRRRRAANPECSCPPGPKGEEGRQGERGKRGRPGMPGLPGIDGQKGEPGSSIPQMQQNKGPGIPLILPEIVDHSIWRERENSINYGKGPPGPPGPPGPKGEDGLPGLPGIKGDSGRPGLSGREGRDGARGPPGEKGRIGIGHAGPSGVRGPIGKPGRRGRAGSSGRKGAKGDPGQKGEPGDQGPPGPIGVHGPVGRKGEPGPVGRSGIPGFNGIPGHNGSSTCNCPAGLLVEKSLETNNNTVYIPGPQGPPGPIGLMGPRGIAGMDGTPGAAGEKGERGDMGLLGLPGAKGNMGPMGFSGSTGEKVCLAFTNNRI</sequence>
<dbReference type="PANTHER" id="PTHR37456">
    <property type="entry name" value="SI:CH211-266K2.1"/>
    <property type="match status" value="1"/>
</dbReference>
<accession>A0ABP0FX47</accession>
<reference evidence="3 4" key="1">
    <citation type="submission" date="2024-02" db="EMBL/GenBank/DDBJ databases">
        <authorList>
            <person name="Daric V."/>
            <person name="Darras S."/>
        </authorList>
    </citation>
    <scope>NUCLEOTIDE SEQUENCE [LARGE SCALE GENOMIC DNA]</scope>
</reference>
<feature type="region of interest" description="Disordered" evidence="1">
    <location>
        <begin position="203"/>
        <end position="335"/>
    </location>
</feature>
<comment type="caution">
    <text evidence="3">The sequence shown here is derived from an EMBL/GenBank/DDBJ whole genome shotgun (WGS) entry which is preliminary data.</text>
</comment>
<keyword evidence="4" id="KW-1185">Reference proteome</keyword>
<feature type="compositionally biased region" description="Pro residues" evidence="1">
    <location>
        <begin position="211"/>
        <end position="220"/>
    </location>
</feature>
<feature type="region of interest" description="Disordered" evidence="1">
    <location>
        <begin position="1"/>
        <end position="25"/>
    </location>
</feature>
<dbReference type="InterPro" id="IPR050938">
    <property type="entry name" value="Collagen_Structural_Proteins"/>
</dbReference>
<organism evidence="3 4">
    <name type="scientific">Clavelina lepadiformis</name>
    <name type="common">Light-bulb sea squirt</name>
    <name type="synonym">Ascidia lepadiformis</name>
    <dbReference type="NCBI Taxonomy" id="159417"/>
    <lineage>
        <taxon>Eukaryota</taxon>
        <taxon>Metazoa</taxon>
        <taxon>Chordata</taxon>
        <taxon>Tunicata</taxon>
        <taxon>Ascidiacea</taxon>
        <taxon>Aplousobranchia</taxon>
        <taxon>Clavelinidae</taxon>
        <taxon>Clavelina</taxon>
    </lineage>
</organism>
<name>A0ABP0FX47_CLALP</name>
<protein>
    <submittedName>
        <fullName evidence="3">Uncharacterized protein</fullName>
    </submittedName>
</protein>
<proteinExistence type="predicted"/>
<evidence type="ECO:0000313" key="4">
    <source>
        <dbReference type="Proteomes" id="UP001642483"/>
    </source>
</evidence>
<dbReference type="InterPro" id="IPR008160">
    <property type="entry name" value="Collagen"/>
</dbReference>
<feature type="compositionally biased region" description="Polar residues" evidence="1">
    <location>
        <begin position="1"/>
        <end position="10"/>
    </location>
</feature>
<keyword evidence="2" id="KW-0812">Transmembrane</keyword>
<feature type="compositionally biased region" description="Basic and acidic residues" evidence="1">
    <location>
        <begin position="244"/>
        <end position="259"/>
    </location>
</feature>
<gene>
    <name evidence="3" type="ORF">CVLEPA_LOCUS14224</name>
</gene>
<feature type="compositionally biased region" description="Basic and acidic residues" evidence="1">
    <location>
        <begin position="140"/>
        <end position="150"/>
    </location>
</feature>
<evidence type="ECO:0000256" key="2">
    <source>
        <dbReference type="SAM" id="Phobius"/>
    </source>
</evidence>
<feature type="compositionally biased region" description="Basic and acidic residues" evidence="1">
    <location>
        <begin position="291"/>
        <end position="301"/>
    </location>
</feature>
<dbReference type="Proteomes" id="UP001642483">
    <property type="component" value="Unassembled WGS sequence"/>
</dbReference>